<dbReference type="InterPro" id="IPR001841">
    <property type="entry name" value="Znf_RING"/>
</dbReference>
<dbReference type="Pfam" id="PF13445">
    <property type="entry name" value="zf-RING_UBOX"/>
    <property type="match status" value="1"/>
</dbReference>
<feature type="domain" description="B30.2/SPRY" evidence="8">
    <location>
        <begin position="291"/>
        <end position="469"/>
    </location>
</feature>
<keyword evidence="1" id="KW-0479">Metal-binding</keyword>
<dbReference type="InterPro" id="IPR050143">
    <property type="entry name" value="TRIM/RBCC"/>
</dbReference>
<dbReference type="PANTHER" id="PTHR24103">
    <property type="entry name" value="E3 UBIQUITIN-PROTEIN LIGASE TRIM"/>
    <property type="match status" value="1"/>
</dbReference>
<dbReference type="EMBL" id="AFYH01251887">
    <property type="status" value="NOT_ANNOTATED_CDS"/>
    <property type="molecule type" value="Genomic_DNA"/>
</dbReference>
<keyword evidence="5" id="KW-0175">Coiled coil</keyword>
<evidence type="ECO:0000313" key="9">
    <source>
        <dbReference type="Ensembl" id="ENSLACP00000002179.1"/>
    </source>
</evidence>
<dbReference type="Pfam" id="PF13765">
    <property type="entry name" value="PRY"/>
    <property type="match status" value="1"/>
</dbReference>
<evidence type="ECO:0000256" key="3">
    <source>
        <dbReference type="ARBA" id="ARBA00022833"/>
    </source>
</evidence>
<dbReference type="Gene3D" id="2.60.120.920">
    <property type="match status" value="1"/>
</dbReference>
<evidence type="ECO:0000256" key="2">
    <source>
        <dbReference type="ARBA" id="ARBA00022771"/>
    </source>
</evidence>
<feature type="domain" description="B box-type" evidence="7">
    <location>
        <begin position="95"/>
        <end position="136"/>
    </location>
</feature>
<keyword evidence="10" id="KW-1185">Reference proteome</keyword>
<keyword evidence="2 4" id="KW-0863">Zinc-finger</keyword>
<dbReference type="EMBL" id="AFYH01251884">
    <property type="status" value="NOT_ANNOTATED_CDS"/>
    <property type="molecule type" value="Genomic_DNA"/>
</dbReference>
<dbReference type="Ensembl" id="ENSLACT00000002196.1">
    <property type="protein sequence ID" value="ENSLACP00000002179.1"/>
    <property type="gene ID" value="ENSLACG00000001948.1"/>
</dbReference>
<dbReference type="InterPro" id="IPR001870">
    <property type="entry name" value="B30.2/SPRY"/>
</dbReference>
<dbReference type="InterPro" id="IPR043136">
    <property type="entry name" value="B30.2/SPRY_sf"/>
</dbReference>
<evidence type="ECO:0000256" key="1">
    <source>
        <dbReference type="ARBA" id="ARBA00022723"/>
    </source>
</evidence>
<keyword evidence="3" id="KW-0862">Zinc</keyword>
<dbReference type="CDD" id="cd13733">
    <property type="entry name" value="SPRY_PRY_C-I_1"/>
    <property type="match status" value="1"/>
</dbReference>
<dbReference type="SMART" id="SM00184">
    <property type="entry name" value="RING"/>
    <property type="match status" value="1"/>
</dbReference>
<dbReference type="Gene3D" id="3.30.160.60">
    <property type="entry name" value="Classic Zinc Finger"/>
    <property type="match status" value="1"/>
</dbReference>
<dbReference type="EMBL" id="AFYH01251885">
    <property type="status" value="NOT_ANNOTATED_CDS"/>
    <property type="molecule type" value="Genomic_DNA"/>
</dbReference>
<dbReference type="InterPro" id="IPR013320">
    <property type="entry name" value="ConA-like_dom_sf"/>
</dbReference>
<dbReference type="FunCoup" id="H2ZXQ8">
    <property type="interactions" value="17"/>
</dbReference>
<dbReference type="InterPro" id="IPR000315">
    <property type="entry name" value="Znf_B-box"/>
</dbReference>
<organism evidence="9 10">
    <name type="scientific">Latimeria chalumnae</name>
    <name type="common">Coelacanth</name>
    <dbReference type="NCBI Taxonomy" id="7897"/>
    <lineage>
        <taxon>Eukaryota</taxon>
        <taxon>Metazoa</taxon>
        <taxon>Chordata</taxon>
        <taxon>Craniata</taxon>
        <taxon>Vertebrata</taxon>
        <taxon>Euteleostomi</taxon>
        <taxon>Coelacanthiformes</taxon>
        <taxon>Coelacanthidae</taxon>
        <taxon>Latimeria</taxon>
    </lineage>
</organism>
<dbReference type="Proteomes" id="UP000008672">
    <property type="component" value="Unassembled WGS sequence"/>
</dbReference>
<dbReference type="InterPro" id="IPR017907">
    <property type="entry name" value="Znf_RING_CS"/>
</dbReference>
<dbReference type="FunFam" id="2.60.120.920:FF:000004">
    <property type="entry name" value="Butyrophilin subfamily 1 member A1"/>
    <property type="match status" value="1"/>
</dbReference>
<dbReference type="InParanoid" id="H2ZXQ8"/>
<evidence type="ECO:0000259" key="7">
    <source>
        <dbReference type="PROSITE" id="PS50119"/>
    </source>
</evidence>
<dbReference type="InterPro" id="IPR013083">
    <property type="entry name" value="Znf_RING/FYVE/PHD"/>
</dbReference>
<dbReference type="SUPFAM" id="SSF57850">
    <property type="entry name" value="RING/U-box"/>
    <property type="match status" value="1"/>
</dbReference>
<dbReference type="InterPro" id="IPR027370">
    <property type="entry name" value="Znf-RING_euk"/>
</dbReference>
<dbReference type="InterPro" id="IPR003877">
    <property type="entry name" value="SPRY_dom"/>
</dbReference>
<dbReference type="SMART" id="SM00336">
    <property type="entry name" value="BBOX"/>
    <property type="match status" value="1"/>
</dbReference>
<evidence type="ECO:0008006" key="11">
    <source>
        <dbReference type="Google" id="ProtNLM"/>
    </source>
</evidence>
<evidence type="ECO:0000259" key="8">
    <source>
        <dbReference type="PROSITE" id="PS50188"/>
    </source>
</evidence>
<dbReference type="EMBL" id="AFYH01251883">
    <property type="status" value="NOT_ANNOTATED_CDS"/>
    <property type="molecule type" value="Genomic_DNA"/>
</dbReference>
<dbReference type="InterPro" id="IPR006574">
    <property type="entry name" value="PRY"/>
</dbReference>
<dbReference type="Gene3D" id="3.30.40.10">
    <property type="entry name" value="Zinc/RING finger domain, C3HC4 (zinc finger)"/>
    <property type="match status" value="1"/>
</dbReference>
<evidence type="ECO:0000313" key="10">
    <source>
        <dbReference type="Proteomes" id="UP000008672"/>
    </source>
</evidence>
<dbReference type="PRINTS" id="PR01407">
    <property type="entry name" value="BUTYPHLNCDUF"/>
</dbReference>
<dbReference type="AlphaFoldDB" id="H2ZXQ8"/>
<dbReference type="OMA" id="YLTRTIR"/>
<accession>H2ZXQ8</accession>
<dbReference type="GeneTree" id="ENSGT01030000234583"/>
<sequence length="469" mass="54028">KEEAAVCNMDSKSSTGSLEDEVTCSVCQELFKDPVITKCGHNFCRQCVCEYWKGNVIPDCPICRADSATSDLITNHTLRNIVDIYKKEGKKPKEDSKPVCCQHKKELELYCVEDQEAICVNCVILKKHKNHEFLSIEETSQKFKEELKNSLKPLQDTHQKIAELKEKYRGNLLNIHDEADKTEKQIKEDFVKLHQFLHEEETNLLADLKQEEEEKAQKMRAMEESIVQDLTSVSKIIKDIQQKMDEEDQIFLMRCNWNTFYTRCTRLQEDLFSTGSKTLLKEELCDSLFSSEWQGVKWKELKLFIAKTLMTVTLDPNTAHPQLTLSENLTAVTREETWREDLPDNPERFDSCPSVLGSEGFTSGRNSWVVDVENQTYCYLGVTAESANRKGDINLKPELGYWTIRLCEVGYSARTDEGPSQLKVLKIPKKVLVCVDYEAGKVSFSNADDMSHIYTFTHKFKQDFPLFLS</sequence>
<dbReference type="Pfam" id="PF00643">
    <property type="entry name" value="zf-B_box"/>
    <property type="match status" value="1"/>
</dbReference>
<dbReference type="GO" id="GO:0008270">
    <property type="term" value="F:zinc ion binding"/>
    <property type="evidence" value="ECO:0007669"/>
    <property type="project" value="UniProtKB-KW"/>
</dbReference>
<dbReference type="SUPFAM" id="SSF57845">
    <property type="entry name" value="B-box zinc-binding domain"/>
    <property type="match status" value="1"/>
</dbReference>
<dbReference type="SMART" id="SM00589">
    <property type="entry name" value="PRY"/>
    <property type="match status" value="1"/>
</dbReference>
<feature type="domain" description="RING-type" evidence="6">
    <location>
        <begin position="24"/>
        <end position="64"/>
    </location>
</feature>
<dbReference type="EMBL" id="AFYH01251888">
    <property type="status" value="NOT_ANNOTATED_CDS"/>
    <property type="molecule type" value="Genomic_DNA"/>
</dbReference>
<dbReference type="PROSITE" id="PS50119">
    <property type="entry name" value="ZF_BBOX"/>
    <property type="match status" value="1"/>
</dbReference>
<dbReference type="eggNOG" id="KOG2177">
    <property type="taxonomic scope" value="Eukaryota"/>
</dbReference>
<name>H2ZXQ8_LATCH</name>
<reference evidence="9" key="3">
    <citation type="submission" date="2025-09" db="UniProtKB">
        <authorList>
            <consortium name="Ensembl"/>
        </authorList>
    </citation>
    <scope>IDENTIFICATION</scope>
</reference>
<reference evidence="9" key="2">
    <citation type="submission" date="2025-08" db="UniProtKB">
        <authorList>
            <consortium name="Ensembl"/>
        </authorList>
    </citation>
    <scope>IDENTIFICATION</scope>
</reference>
<protein>
    <recommendedName>
        <fullName evidence="11">Tripartite motif containing 35</fullName>
    </recommendedName>
</protein>
<dbReference type="HOGENOM" id="CLU_013137_0_3_1"/>
<evidence type="ECO:0000256" key="4">
    <source>
        <dbReference type="PROSITE-ProRule" id="PRU00024"/>
    </source>
</evidence>
<reference evidence="10" key="1">
    <citation type="submission" date="2011-08" db="EMBL/GenBank/DDBJ databases">
        <title>The draft genome of Latimeria chalumnae.</title>
        <authorList>
            <person name="Di Palma F."/>
            <person name="Alfoldi J."/>
            <person name="Johnson J."/>
            <person name="Berlin A."/>
            <person name="Gnerre S."/>
            <person name="Jaffe D."/>
            <person name="MacCallum I."/>
            <person name="Young S."/>
            <person name="Walker B.J."/>
            <person name="Lander E."/>
            <person name="Lindblad-Toh K."/>
        </authorList>
    </citation>
    <scope>NUCLEOTIDE SEQUENCE [LARGE SCALE GENOMIC DNA]</scope>
    <source>
        <strain evidence="10">Wild caught</strain>
    </source>
</reference>
<dbReference type="Pfam" id="PF00622">
    <property type="entry name" value="SPRY"/>
    <property type="match status" value="1"/>
</dbReference>
<dbReference type="PROSITE" id="PS00518">
    <property type="entry name" value="ZF_RING_1"/>
    <property type="match status" value="1"/>
</dbReference>
<dbReference type="PROSITE" id="PS50188">
    <property type="entry name" value="B302_SPRY"/>
    <property type="match status" value="1"/>
</dbReference>
<dbReference type="InterPro" id="IPR003879">
    <property type="entry name" value="Butyrophylin_SPRY"/>
</dbReference>
<dbReference type="PROSITE" id="PS50089">
    <property type="entry name" value="ZF_RING_2"/>
    <property type="match status" value="1"/>
</dbReference>
<proteinExistence type="predicted"/>
<evidence type="ECO:0000259" key="6">
    <source>
        <dbReference type="PROSITE" id="PS50089"/>
    </source>
</evidence>
<evidence type="ECO:0000256" key="5">
    <source>
        <dbReference type="SAM" id="Coils"/>
    </source>
</evidence>
<dbReference type="SUPFAM" id="SSF49899">
    <property type="entry name" value="Concanavalin A-like lectins/glucanases"/>
    <property type="match status" value="1"/>
</dbReference>
<dbReference type="EMBL" id="AFYH01251886">
    <property type="status" value="NOT_ANNOTATED_CDS"/>
    <property type="molecule type" value="Genomic_DNA"/>
</dbReference>
<feature type="coiled-coil region" evidence="5">
    <location>
        <begin position="165"/>
        <end position="228"/>
    </location>
</feature>